<dbReference type="AlphaFoldDB" id="A0A928VSV6"/>
<keyword evidence="1" id="KW-0472">Membrane</keyword>
<accession>A0A928VSV6</accession>
<dbReference type="Proteomes" id="UP000625316">
    <property type="component" value="Unassembled WGS sequence"/>
</dbReference>
<sequence>MKPWQELAWRLLPGGLVAALIGGLHLLGVTTPIEHLSYNRLFQLRGERTW</sequence>
<proteinExistence type="predicted"/>
<protein>
    <submittedName>
        <fullName evidence="2">Uncharacterized protein</fullName>
    </submittedName>
</protein>
<feature type="transmembrane region" description="Helical" evidence="1">
    <location>
        <begin position="7"/>
        <end position="27"/>
    </location>
</feature>
<keyword evidence="1" id="KW-1133">Transmembrane helix</keyword>
<comment type="caution">
    <text evidence="2">The sequence shown here is derived from an EMBL/GenBank/DDBJ whole genome shotgun (WGS) entry which is preliminary data.</text>
</comment>
<feature type="non-terminal residue" evidence="2">
    <location>
        <position position="50"/>
    </location>
</feature>
<dbReference type="EMBL" id="JADEXQ010000081">
    <property type="protein sequence ID" value="MBE9031930.1"/>
    <property type="molecule type" value="Genomic_DNA"/>
</dbReference>
<keyword evidence="3" id="KW-1185">Reference proteome</keyword>
<gene>
    <name evidence="2" type="ORF">IQ266_19525</name>
</gene>
<keyword evidence="1" id="KW-0812">Transmembrane</keyword>
<evidence type="ECO:0000313" key="2">
    <source>
        <dbReference type="EMBL" id="MBE9031930.1"/>
    </source>
</evidence>
<evidence type="ECO:0000313" key="3">
    <source>
        <dbReference type="Proteomes" id="UP000625316"/>
    </source>
</evidence>
<name>A0A928VSV6_9CYAN</name>
<evidence type="ECO:0000256" key="1">
    <source>
        <dbReference type="SAM" id="Phobius"/>
    </source>
</evidence>
<reference evidence="2" key="1">
    <citation type="submission" date="2020-10" db="EMBL/GenBank/DDBJ databases">
        <authorList>
            <person name="Castelo-Branco R."/>
            <person name="Eusebio N."/>
            <person name="Adriana R."/>
            <person name="Vieira A."/>
            <person name="Brugerolle De Fraissinette N."/>
            <person name="Rezende De Castro R."/>
            <person name="Schneider M.P."/>
            <person name="Vasconcelos V."/>
            <person name="Leao P.N."/>
        </authorList>
    </citation>
    <scope>NUCLEOTIDE SEQUENCE</scope>
    <source>
        <strain evidence="2">LEGE 11480</strain>
    </source>
</reference>
<organism evidence="2 3">
    <name type="scientific">Romeriopsis navalis LEGE 11480</name>
    <dbReference type="NCBI Taxonomy" id="2777977"/>
    <lineage>
        <taxon>Bacteria</taxon>
        <taxon>Bacillati</taxon>
        <taxon>Cyanobacteriota</taxon>
        <taxon>Cyanophyceae</taxon>
        <taxon>Leptolyngbyales</taxon>
        <taxon>Leptolyngbyaceae</taxon>
        <taxon>Romeriopsis</taxon>
        <taxon>Romeriopsis navalis</taxon>
    </lineage>
</organism>